<dbReference type="EMBL" id="JBFOLK010000003">
    <property type="protein sequence ID" value="KAL2526045.1"/>
    <property type="molecule type" value="Genomic_DNA"/>
</dbReference>
<feature type="domain" description="Polyphenol oxidase central" evidence="7">
    <location>
        <begin position="149"/>
        <end position="190"/>
    </location>
</feature>
<evidence type="ECO:0000256" key="5">
    <source>
        <dbReference type="ARBA" id="ARBA00023008"/>
    </source>
</evidence>
<evidence type="ECO:0000259" key="7">
    <source>
        <dbReference type="Pfam" id="PF12142"/>
    </source>
</evidence>
<comment type="caution">
    <text evidence="9">The sequence shown here is derived from an EMBL/GenBank/DDBJ whole genome shotgun (WGS) entry which is preliminary data.</text>
</comment>
<gene>
    <name evidence="8" type="ORF">Adt_11099</name>
    <name evidence="9" type="ORF">Adt_11104</name>
</gene>
<dbReference type="EMBL" id="JBFOLK010000003">
    <property type="protein sequence ID" value="KAL2526050.1"/>
    <property type="molecule type" value="Genomic_DNA"/>
</dbReference>
<evidence type="ECO:0000256" key="2">
    <source>
        <dbReference type="ARBA" id="ARBA00009928"/>
    </source>
</evidence>
<dbReference type="PANTHER" id="PTHR11474:SF76">
    <property type="entry name" value="SHKT DOMAIN-CONTAINING PROTEIN"/>
    <property type="match status" value="1"/>
</dbReference>
<reference evidence="9" key="1">
    <citation type="submission" date="2024-07" db="EMBL/GenBank/DDBJ databases">
        <title>Two chromosome-level genome assemblies of Korean endemic species Abeliophyllum distichum and Forsythia ovata (Oleaceae).</title>
        <authorList>
            <person name="Mun J.H."/>
        </authorList>
    </citation>
    <scope>NUCLEOTIDE SEQUENCE</scope>
    <source>
        <strain evidence="9">KNKB198505000391</strain>
        <tissue evidence="9">Leaf</tissue>
    </source>
</reference>
<accession>A0ABD1ULX9</accession>
<dbReference type="Gene3D" id="1.10.1280.10">
    <property type="entry name" value="Di-copper center containing domain from catechol oxidase"/>
    <property type="match status" value="1"/>
</dbReference>
<sequence length="252" mass="28274">MQIPSIYNSGLTSLLYDCFRNPDHLPPTVINLDWSYGEKPVDKKIQIEYNLAIMHTQMITQSKTQIDFFGKPYRAGDDIHKLDGAGQIQLNPLNNVHSWTGTAVDQSNPNYPIDMGALYSTARDPILYAHHANVDRMWTIWLNNLGGSNFTDPDWLNAYFIFYNEEANPVRVRVKDCLDVTKLGYQYEDCAHSLAGCECQAKTSGKGKNLAFCTDPAQVFPTTLDKPISVIVKRPKKSGTGLSKEILVIEGI</sequence>
<dbReference type="GO" id="GO:0016491">
    <property type="term" value="F:oxidoreductase activity"/>
    <property type="evidence" value="ECO:0007669"/>
    <property type="project" value="UniProtKB-KW"/>
</dbReference>
<dbReference type="InterPro" id="IPR008922">
    <property type="entry name" value="Di-copper_centre_dom_sf"/>
</dbReference>
<dbReference type="InterPro" id="IPR050316">
    <property type="entry name" value="Tyrosinase/Hemocyanin"/>
</dbReference>
<reference evidence="10" key="2">
    <citation type="submission" date="2024-07" db="EMBL/GenBank/DDBJ databases">
        <title>Two chromosome-level genome assemblies of Korean endemic species Abeliophyllum distichum and Forsythia ovata (Oleaceae).</title>
        <authorList>
            <person name="Jang H."/>
        </authorList>
    </citation>
    <scope>NUCLEOTIDE SEQUENCE [LARGE SCALE GENOMIC DNA]</scope>
</reference>
<dbReference type="AlphaFoldDB" id="A0ABD1ULX9"/>
<evidence type="ECO:0000313" key="8">
    <source>
        <dbReference type="EMBL" id="KAL2526045.1"/>
    </source>
</evidence>
<evidence type="ECO:0000256" key="1">
    <source>
        <dbReference type="ARBA" id="ARBA00001973"/>
    </source>
</evidence>
<name>A0ABD1ULX9_9LAMI</name>
<dbReference type="PRINTS" id="PR00092">
    <property type="entry name" value="TYROSINASE"/>
</dbReference>
<dbReference type="InterPro" id="IPR022739">
    <property type="entry name" value="Polyphenol_oxidase_cen"/>
</dbReference>
<keyword evidence="5" id="KW-0186">Copper</keyword>
<comment type="cofactor">
    <cofactor evidence="1">
        <name>Cu(2+)</name>
        <dbReference type="ChEBI" id="CHEBI:29036"/>
    </cofactor>
</comment>
<dbReference type="Pfam" id="PF12142">
    <property type="entry name" value="PPO1_DWL"/>
    <property type="match status" value="1"/>
</dbReference>
<protein>
    <submittedName>
        <fullName evidence="9">Polyphenol oxidase I</fullName>
    </submittedName>
</protein>
<organism evidence="9 10">
    <name type="scientific">Abeliophyllum distichum</name>
    <dbReference type="NCBI Taxonomy" id="126358"/>
    <lineage>
        <taxon>Eukaryota</taxon>
        <taxon>Viridiplantae</taxon>
        <taxon>Streptophyta</taxon>
        <taxon>Embryophyta</taxon>
        <taxon>Tracheophyta</taxon>
        <taxon>Spermatophyta</taxon>
        <taxon>Magnoliopsida</taxon>
        <taxon>eudicotyledons</taxon>
        <taxon>Gunneridae</taxon>
        <taxon>Pentapetalae</taxon>
        <taxon>asterids</taxon>
        <taxon>lamiids</taxon>
        <taxon>Lamiales</taxon>
        <taxon>Oleaceae</taxon>
        <taxon>Forsythieae</taxon>
        <taxon>Abeliophyllum</taxon>
    </lineage>
</organism>
<dbReference type="PANTHER" id="PTHR11474">
    <property type="entry name" value="TYROSINASE FAMILY MEMBER"/>
    <property type="match status" value="1"/>
</dbReference>
<proteinExistence type="inferred from homology"/>
<evidence type="ECO:0000313" key="10">
    <source>
        <dbReference type="Proteomes" id="UP001604336"/>
    </source>
</evidence>
<dbReference type="GO" id="GO:0046872">
    <property type="term" value="F:metal ion binding"/>
    <property type="evidence" value="ECO:0007669"/>
    <property type="project" value="UniProtKB-KW"/>
</dbReference>
<dbReference type="Pfam" id="PF00264">
    <property type="entry name" value="Tyrosinase"/>
    <property type="match status" value="1"/>
</dbReference>
<keyword evidence="10" id="KW-1185">Reference proteome</keyword>
<evidence type="ECO:0000313" key="9">
    <source>
        <dbReference type="EMBL" id="KAL2526050.1"/>
    </source>
</evidence>
<evidence type="ECO:0000259" key="6">
    <source>
        <dbReference type="Pfam" id="PF00264"/>
    </source>
</evidence>
<evidence type="ECO:0000256" key="3">
    <source>
        <dbReference type="ARBA" id="ARBA00022723"/>
    </source>
</evidence>
<keyword evidence="3" id="KW-0479">Metal-binding</keyword>
<feature type="domain" description="Tyrosinase copper-binding" evidence="6">
    <location>
        <begin position="57"/>
        <end position="143"/>
    </location>
</feature>
<dbReference type="Proteomes" id="UP001604336">
    <property type="component" value="Unassembled WGS sequence"/>
</dbReference>
<dbReference type="SUPFAM" id="SSF48056">
    <property type="entry name" value="Di-copper centre-containing domain"/>
    <property type="match status" value="1"/>
</dbReference>
<dbReference type="InterPro" id="IPR002227">
    <property type="entry name" value="Tyrosinase_Cu-bd"/>
</dbReference>
<evidence type="ECO:0000256" key="4">
    <source>
        <dbReference type="ARBA" id="ARBA00023002"/>
    </source>
</evidence>
<comment type="similarity">
    <text evidence="2">Belongs to the tyrosinase family.</text>
</comment>
<keyword evidence="4" id="KW-0560">Oxidoreductase</keyword>